<dbReference type="InterPro" id="IPR056924">
    <property type="entry name" value="SH3_Tf2-1"/>
</dbReference>
<sequence length="509" mass="59791">MVYASKDPFTFNDLMATPIDFSNSIELEYNFQECFNALTEKIDWNNPEGDRYPFNLSKPLPLQGPPGHQTVVADYFFNNDLGYFKTSDPEVTYTTSITKTKAAQYEIKGIEDIVPTLWSTIKHAYDKDAEKGIKHWGERRKLCVKKLHGYGHLEEIVVKRSDQQLYKFKEGDFVDPHLNDIEDMLLLAVQHKLFHLNGNVIVNFIVALRMFTKSLILKRRVKDLQLGKRVLRPDELYKFLDGTLKSVRDEIHHRVLNFRLEYNPDMPKRKWTAIDQKRSGLMIDLIDKQLREREIIRNLKRLVGARELEMDYKLMTRITQVSMPHPLNPFMVESADHPLAGVRLKIANSRVQRLSEKQRRRLFKLETRQGYVKGLALKGVIHFKKRGKLSPQYIGPFKILAKVGPVAYKLELPQELSGIHNTFHVSNLKKCLLDENHVIPLDDIQLDDKLHFIREPIEVMDREVKQLKQSHILIIQVCWDSRRGPEFTWEREDKFRRKYPYFFPNTPPD</sequence>
<dbReference type="Pfam" id="PF24626">
    <property type="entry name" value="SH3_Tf2-1"/>
    <property type="match status" value="1"/>
</dbReference>
<reference evidence="2" key="2">
    <citation type="submission" date="2022-01" db="EMBL/GenBank/DDBJ databases">
        <authorList>
            <person name="Yamashiro T."/>
            <person name="Shiraishi A."/>
            <person name="Satake H."/>
            <person name="Nakayama K."/>
        </authorList>
    </citation>
    <scope>NUCLEOTIDE SEQUENCE</scope>
</reference>
<proteinExistence type="predicted"/>
<reference evidence="2" key="1">
    <citation type="journal article" date="2022" name="Int. J. Mol. Sci.">
        <title>Draft Genome of Tanacetum Coccineum: Genomic Comparison of Closely Related Tanacetum-Family Plants.</title>
        <authorList>
            <person name="Yamashiro T."/>
            <person name="Shiraishi A."/>
            <person name="Nakayama K."/>
            <person name="Satake H."/>
        </authorList>
    </citation>
    <scope>NUCLEOTIDE SEQUENCE</scope>
</reference>
<gene>
    <name evidence="2" type="ORF">Tco_1111050</name>
</gene>
<accession>A0ABQ5IKI3</accession>
<dbReference type="PANTHER" id="PTHR46148">
    <property type="entry name" value="CHROMO DOMAIN-CONTAINING PROTEIN"/>
    <property type="match status" value="1"/>
</dbReference>
<comment type="caution">
    <text evidence="2">The sequence shown here is derived from an EMBL/GenBank/DDBJ whole genome shotgun (WGS) entry which is preliminary data.</text>
</comment>
<dbReference type="Proteomes" id="UP001151760">
    <property type="component" value="Unassembled WGS sequence"/>
</dbReference>
<name>A0ABQ5IKI3_9ASTR</name>
<evidence type="ECO:0000313" key="2">
    <source>
        <dbReference type="EMBL" id="GJU00712.1"/>
    </source>
</evidence>
<evidence type="ECO:0000259" key="1">
    <source>
        <dbReference type="Pfam" id="PF24626"/>
    </source>
</evidence>
<organism evidence="2 3">
    <name type="scientific">Tanacetum coccineum</name>
    <dbReference type="NCBI Taxonomy" id="301880"/>
    <lineage>
        <taxon>Eukaryota</taxon>
        <taxon>Viridiplantae</taxon>
        <taxon>Streptophyta</taxon>
        <taxon>Embryophyta</taxon>
        <taxon>Tracheophyta</taxon>
        <taxon>Spermatophyta</taxon>
        <taxon>Magnoliopsida</taxon>
        <taxon>eudicotyledons</taxon>
        <taxon>Gunneridae</taxon>
        <taxon>Pentapetalae</taxon>
        <taxon>asterids</taxon>
        <taxon>campanulids</taxon>
        <taxon>Asterales</taxon>
        <taxon>Asteraceae</taxon>
        <taxon>Asteroideae</taxon>
        <taxon>Anthemideae</taxon>
        <taxon>Anthemidinae</taxon>
        <taxon>Tanacetum</taxon>
    </lineage>
</organism>
<dbReference type="EMBL" id="BQNB010020890">
    <property type="protein sequence ID" value="GJU00712.1"/>
    <property type="molecule type" value="Genomic_DNA"/>
</dbReference>
<dbReference type="PANTHER" id="PTHR46148:SF59">
    <property type="entry name" value="NUCLEOTIDYLTRANSFERASE, RIBONUCLEASE H"/>
    <property type="match status" value="1"/>
</dbReference>
<feature type="domain" description="Tf2-1-like SH3-like" evidence="1">
    <location>
        <begin position="382"/>
        <end position="431"/>
    </location>
</feature>
<protein>
    <recommendedName>
        <fullName evidence="1">Tf2-1-like SH3-like domain-containing protein</fullName>
    </recommendedName>
</protein>
<evidence type="ECO:0000313" key="3">
    <source>
        <dbReference type="Proteomes" id="UP001151760"/>
    </source>
</evidence>
<keyword evidence="3" id="KW-1185">Reference proteome</keyword>